<dbReference type="PANTHER" id="PTHR45766:SF6">
    <property type="entry name" value="SWI_SNF-RELATED MATRIX-ASSOCIATED ACTIN-DEPENDENT REGULATOR OF CHROMATIN SUBFAMILY A-LIKE PROTEIN 1"/>
    <property type="match status" value="1"/>
</dbReference>
<comment type="caution">
    <text evidence="4">The sequence shown here is derived from an EMBL/GenBank/DDBJ whole genome shotgun (WGS) entry which is preliminary data.</text>
</comment>
<keyword evidence="1" id="KW-0378">Hydrolase</keyword>
<dbReference type="eggNOG" id="COG0553">
    <property type="taxonomic scope" value="Bacteria"/>
</dbReference>
<evidence type="ECO:0000256" key="1">
    <source>
        <dbReference type="ARBA" id="ARBA00022801"/>
    </source>
</evidence>
<accession>A0A0A1YGK2</accession>
<dbReference type="AlphaFoldDB" id="A0A0A1YGK2"/>
<dbReference type="OrthoDB" id="9814088at2"/>
<name>A0A0A1YGK2_9PSED</name>
<dbReference type="Gene3D" id="3.40.50.10810">
    <property type="entry name" value="Tandem AAA-ATPase domain"/>
    <property type="match status" value="1"/>
</dbReference>
<dbReference type="PROSITE" id="PS51192">
    <property type="entry name" value="HELICASE_ATP_BIND_1"/>
    <property type="match status" value="1"/>
</dbReference>
<dbReference type="Proteomes" id="UP000030063">
    <property type="component" value="Unassembled WGS sequence"/>
</dbReference>
<dbReference type="RefSeq" id="WP_025167010.1">
    <property type="nucleotide sequence ID" value="NZ_AWSQ01000007.1"/>
</dbReference>
<dbReference type="CDD" id="cd18011">
    <property type="entry name" value="DEXDc_RapA"/>
    <property type="match status" value="1"/>
</dbReference>
<evidence type="ECO:0000313" key="4">
    <source>
        <dbReference type="EMBL" id="KFX68201.1"/>
    </source>
</evidence>
<dbReference type="GO" id="GO:0016787">
    <property type="term" value="F:hydrolase activity"/>
    <property type="evidence" value="ECO:0007669"/>
    <property type="project" value="UniProtKB-KW"/>
</dbReference>
<dbReference type="InterPro" id="IPR000330">
    <property type="entry name" value="SNF2_N"/>
</dbReference>
<dbReference type="SMART" id="SM00487">
    <property type="entry name" value="DEXDc"/>
    <property type="match status" value="1"/>
</dbReference>
<dbReference type="EMBL" id="AWSQ01000007">
    <property type="protein sequence ID" value="KFX68201.1"/>
    <property type="molecule type" value="Genomic_DNA"/>
</dbReference>
<feature type="domain" description="Helicase ATP-binding" evidence="3">
    <location>
        <begin position="185"/>
        <end position="332"/>
    </location>
</feature>
<dbReference type="GO" id="GO:0004386">
    <property type="term" value="F:helicase activity"/>
    <property type="evidence" value="ECO:0007669"/>
    <property type="project" value="UniProtKB-KW"/>
</dbReference>
<dbReference type="NCBIfam" id="NF041062">
    <property type="entry name" value="DpdE"/>
    <property type="match status" value="1"/>
</dbReference>
<organism evidence="4 5">
    <name type="scientific">Pseudomonas taeanensis MS-3</name>
    <dbReference type="NCBI Taxonomy" id="1395571"/>
    <lineage>
        <taxon>Bacteria</taxon>
        <taxon>Pseudomonadati</taxon>
        <taxon>Pseudomonadota</taxon>
        <taxon>Gammaproteobacteria</taxon>
        <taxon>Pseudomonadales</taxon>
        <taxon>Pseudomonadaceae</taxon>
        <taxon>Pseudomonas</taxon>
    </lineage>
</organism>
<keyword evidence="2" id="KW-0067">ATP-binding</keyword>
<keyword evidence="5" id="KW-1185">Reference proteome</keyword>
<dbReference type="STRING" id="1395571.TMS3_0120195"/>
<reference evidence="4 5" key="1">
    <citation type="journal article" date="2014" name="Genome Announc.">
        <title>Draft Genome Sequence of Petroleum Oil-Degrading Marine Bacterium Pseudomonas taeanensis Strain MS-3, Isolated from a Crude Oil-Contaminated Seashore.</title>
        <authorList>
            <person name="Lee S.Y."/>
            <person name="Kim S.H."/>
            <person name="Lee D.G."/>
            <person name="Shin S."/>
            <person name="Yun S.H."/>
            <person name="Choi C.W."/>
            <person name="Chung Y.H."/>
            <person name="Choi J.S."/>
            <person name="Kahng H.Y."/>
            <person name="Kim S.I."/>
        </authorList>
    </citation>
    <scope>NUCLEOTIDE SEQUENCE [LARGE SCALE GENOMIC DNA]</scope>
    <source>
        <strain evidence="4 5">MS-3</strain>
    </source>
</reference>
<sequence>MSGVSVGDLVCSSHFSGIGKLLRVDHEGGECEVGFFESPLNPQARVANVDSALLKRAQLFEEAIVYCQDRASGIWRRGRYAGSRPGDRHLVIFRADGDQEDVDLDEIHCLNVGPGGLLDPACFLADRANDAPYFCSMRHDFLAAYIEQRAACRSISAIPSSSVELEPHQIAVVRRVLQDPIPKYLLADEVGLGKTIEAGMIIREHVLEKQHDARVLITVPAALVDQWREELSGRFHLGDLLASSAEPLRLIRICTHEQVSSALGGWQPTLFVVDEAHQVAPWAWDQQPAARERFRAVAEGCQAASVALLLSGTPLNGNEKNFLAMLHCLSPEAYEISEEGVRRFTAQVAERELVGGWYSALTAGNSNAALEQILQSLDSKFPEDQVLHSIIKETLPLVDFFAEQDGDLRAQRIQALRLYVGEHYRLHQRMLRNRRESQQLAWLFPGLAGLSRSYWPVSARMPSLDLLLEEYRSQASRDSDEFLAMSSEVYLQWVDDLLISPFLVGQRALHARQHLAGSLRQAEQELLDDIAQQAHREQAEKDSCLVETMQTWLADHKSGKAVVFCSAEEVAQHVFTVLASELGVAVERYIPGRELRFVLPASSVRVLVCDHRGEDGLNLHGGQRLAVHYSLPRSFSRIEQRLGRLNRYSANLVGVRPVESLALLPAHDGLISRWVDVLDLSVGLFNNTVASLQYVLEEHLEQTWKKVALSGDEALLSGAAGLSGDDGLLVRERRRVKVQEELLTLDDEVSEAKEFAERIADADESAEEQAKRMCAWMTKGLQFNFEGNLQAPFRLRFAVEGSRLAAKTLVDVQTFVATCLTGIDPESGNPPATAPMSFSRIQVAGQSGVYPFRYGQPFVDSIYNLITVDSRGATSAFLRVLEKSSLSAPKTFFRLDWLVAATKPGASRLEQLRGDELMTPSVQSHWLAEDGSLVVAESMLKSLEWPYDKSNPGFQDINLRSDVWPELESLLPAEHWKRMILEIASRSRQQILDDLAQTQIFSFEPQLHLLSMQAVVVCTKKMLREG</sequence>
<evidence type="ECO:0000259" key="3">
    <source>
        <dbReference type="PROSITE" id="PS51192"/>
    </source>
</evidence>
<dbReference type="InterPro" id="IPR057342">
    <property type="entry name" value="DEXDc_RapA"/>
</dbReference>
<dbReference type="InterPro" id="IPR014001">
    <property type="entry name" value="Helicase_ATP-bd"/>
</dbReference>
<evidence type="ECO:0000313" key="5">
    <source>
        <dbReference type="Proteomes" id="UP000030063"/>
    </source>
</evidence>
<keyword evidence="2" id="KW-0347">Helicase</keyword>
<dbReference type="PANTHER" id="PTHR45766">
    <property type="entry name" value="DNA ANNEALING HELICASE AND ENDONUCLEASE ZRANB3 FAMILY MEMBER"/>
    <property type="match status" value="1"/>
</dbReference>
<dbReference type="InterPro" id="IPR038718">
    <property type="entry name" value="SNF2-like_sf"/>
</dbReference>
<keyword evidence="2" id="KW-0547">Nucleotide-binding</keyword>
<dbReference type="InterPro" id="IPR027417">
    <property type="entry name" value="P-loop_NTPase"/>
</dbReference>
<evidence type="ECO:0000256" key="2">
    <source>
        <dbReference type="ARBA" id="ARBA00022806"/>
    </source>
</evidence>
<dbReference type="SUPFAM" id="SSF52540">
    <property type="entry name" value="P-loop containing nucleoside triphosphate hydrolases"/>
    <property type="match status" value="2"/>
</dbReference>
<gene>
    <name evidence="4" type="ORF">TMS3_0120195</name>
</gene>
<proteinExistence type="predicted"/>
<dbReference type="Gene3D" id="3.40.50.300">
    <property type="entry name" value="P-loop containing nucleotide triphosphate hydrolases"/>
    <property type="match status" value="1"/>
</dbReference>
<dbReference type="Pfam" id="PF00176">
    <property type="entry name" value="SNF2-rel_dom"/>
    <property type="match status" value="1"/>
</dbReference>
<dbReference type="GO" id="GO:0005524">
    <property type="term" value="F:ATP binding"/>
    <property type="evidence" value="ECO:0007669"/>
    <property type="project" value="UniProtKB-KW"/>
</dbReference>
<protein>
    <recommendedName>
        <fullName evidence="3">Helicase ATP-binding domain-containing protein</fullName>
    </recommendedName>
</protein>